<evidence type="ECO:0000313" key="1">
    <source>
        <dbReference type="EMBL" id="KAG5609768.1"/>
    </source>
</evidence>
<dbReference type="AlphaFoldDB" id="A0A9J5ZD45"/>
<gene>
    <name evidence="1" type="ORF">H5410_021049</name>
</gene>
<dbReference type="OrthoDB" id="1746429at2759"/>
<keyword evidence="2" id="KW-1185">Reference proteome</keyword>
<accession>A0A9J5ZD45</accession>
<proteinExistence type="predicted"/>
<sequence>MGWTESENQCELVAMMWWNLEGDVSDFKIFVETENMFEIRCLGRRYTWSNGNIHSKIDLFLINSIWVQ</sequence>
<reference evidence="1 2" key="1">
    <citation type="submission" date="2020-09" db="EMBL/GenBank/DDBJ databases">
        <title>De no assembly of potato wild relative species, Solanum commersonii.</title>
        <authorList>
            <person name="Cho K."/>
        </authorList>
    </citation>
    <scope>NUCLEOTIDE SEQUENCE [LARGE SCALE GENOMIC DNA]</scope>
    <source>
        <strain evidence="1">LZ3.2</strain>
        <tissue evidence="1">Leaf</tissue>
    </source>
</reference>
<dbReference type="EMBL" id="JACXVP010000004">
    <property type="protein sequence ID" value="KAG5609768.1"/>
    <property type="molecule type" value="Genomic_DNA"/>
</dbReference>
<dbReference type="Proteomes" id="UP000824120">
    <property type="component" value="Chromosome 4"/>
</dbReference>
<protein>
    <submittedName>
        <fullName evidence="1">Uncharacterized protein</fullName>
    </submittedName>
</protein>
<comment type="caution">
    <text evidence="1">The sequence shown here is derived from an EMBL/GenBank/DDBJ whole genome shotgun (WGS) entry which is preliminary data.</text>
</comment>
<organism evidence="1 2">
    <name type="scientific">Solanum commersonii</name>
    <name type="common">Commerson's wild potato</name>
    <name type="synonym">Commerson's nightshade</name>
    <dbReference type="NCBI Taxonomy" id="4109"/>
    <lineage>
        <taxon>Eukaryota</taxon>
        <taxon>Viridiplantae</taxon>
        <taxon>Streptophyta</taxon>
        <taxon>Embryophyta</taxon>
        <taxon>Tracheophyta</taxon>
        <taxon>Spermatophyta</taxon>
        <taxon>Magnoliopsida</taxon>
        <taxon>eudicotyledons</taxon>
        <taxon>Gunneridae</taxon>
        <taxon>Pentapetalae</taxon>
        <taxon>asterids</taxon>
        <taxon>lamiids</taxon>
        <taxon>Solanales</taxon>
        <taxon>Solanaceae</taxon>
        <taxon>Solanoideae</taxon>
        <taxon>Solaneae</taxon>
        <taxon>Solanum</taxon>
    </lineage>
</organism>
<name>A0A9J5ZD45_SOLCO</name>
<evidence type="ECO:0000313" key="2">
    <source>
        <dbReference type="Proteomes" id="UP000824120"/>
    </source>
</evidence>